<keyword evidence="7" id="KW-0934">Plastid</keyword>
<comment type="subcellular location">
    <subcellularLocation>
        <location evidence="1">Plastid</location>
        <location evidence="1">Chloroplast inner membrane</location>
        <topology evidence="1">Multi-pass membrane protein</topology>
    </subcellularLocation>
    <subcellularLocation>
        <location evidence="7">Plastid</location>
        <location evidence="7">Chloroplast membrane</location>
        <topology evidence="7">Multi-pass membrane protein</topology>
    </subcellularLocation>
</comment>
<comment type="function">
    <text evidence="7">Involved in protein precursor import into chloroplasts.</text>
</comment>
<dbReference type="Pfam" id="PF16166">
    <property type="entry name" value="TIC20"/>
    <property type="match status" value="1"/>
</dbReference>
<dbReference type="Proteomes" id="UP000054498">
    <property type="component" value="Unassembled WGS sequence"/>
</dbReference>
<dbReference type="InterPro" id="IPR005691">
    <property type="entry name" value="Tic20"/>
</dbReference>
<keyword evidence="9" id="KW-1185">Reference proteome</keyword>
<evidence type="ECO:0000256" key="1">
    <source>
        <dbReference type="ARBA" id="ARBA00004478"/>
    </source>
</evidence>
<dbReference type="STRING" id="145388.A0A0D2KNL2"/>
<keyword evidence="4" id="KW-1001">Plastid inner membrane</keyword>
<sequence>MKCLASSHTAGNRLLHSAASRRMLASAANAPARRALAASIAPAVAAAAATPAGRRPLRVSARYYRSSAPSAADRVLAAAPFLLPFLDAFSYGRFLFYQFPAIARAVSPVAPLLSLYHSVPFAALICFFGIYIGVVNNMQLSRYVRFSAMQAVLLDILLVLPRLLEQLVPPPTTAGLALQAYIGAQNTIWVAVAACVVFGVGSALLGREARIPFVADAAEAQIR</sequence>
<feature type="transmembrane region" description="Helical" evidence="7">
    <location>
        <begin position="115"/>
        <end position="134"/>
    </location>
</feature>
<comment type="similarity">
    <text evidence="2 7">Belongs to the Tic20 family.</text>
</comment>
<evidence type="ECO:0000256" key="5">
    <source>
        <dbReference type="ARBA" id="ARBA00022989"/>
    </source>
</evidence>
<evidence type="ECO:0000256" key="6">
    <source>
        <dbReference type="ARBA" id="ARBA00023136"/>
    </source>
</evidence>
<proteinExistence type="inferred from homology"/>
<evidence type="ECO:0000313" key="9">
    <source>
        <dbReference type="Proteomes" id="UP000054498"/>
    </source>
</evidence>
<accession>A0A0D2KNL2</accession>
<dbReference type="OrthoDB" id="414558at2759"/>
<dbReference type="PANTHER" id="PTHR33510:SF5">
    <property type="entry name" value="PROTEIN TIC 20-II, CHLOROPLASTIC"/>
    <property type="match status" value="1"/>
</dbReference>
<keyword evidence="7" id="KW-0150">Chloroplast</keyword>
<keyword evidence="6 7" id="KW-0472">Membrane</keyword>
<evidence type="ECO:0000256" key="2">
    <source>
        <dbReference type="ARBA" id="ARBA00009596"/>
    </source>
</evidence>
<evidence type="ECO:0000256" key="7">
    <source>
        <dbReference type="RuleBase" id="RU367003"/>
    </source>
</evidence>
<reference evidence="8 9" key="1">
    <citation type="journal article" date="2013" name="BMC Genomics">
        <title>Reconstruction of the lipid metabolism for the microalga Monoraphidium neglectum from its genome sequence reveals characteristics suitable for biofuel production.</title>
        <authorList>
            <person name="Bogen C."/>
            <person name="Al-Dilaimi A."/>
            <person name="Albersmeier A."/>
            <person name="Wichmann J."/>
            <person name="Grundmann M."/>
            <person name="Rupp O."/>
            <person name="Lauersen K.J."/>
            <person name="Blifernez-Klassen O."/>
            <person name="Kalinowski J."/>
            <person name="Goesmann A."/>
            <person name="Mussgnug J.H."/>
            <person name="Kruse O."/>
        </authorList>
    </citation>
    <scope>NUCLEOTIDE SEQUENCE [LARGE SCALE GENOMIC DNA]</scope>
    <source>
        <strain evidence="8 9">SAG 48.87</strain>
    </source>
</reference>
<feature type="transmembrane region" description="Helical" evidence="7">
    <location>
        <begin position="75"/>
        <end position="95"/>
    </location>
</feature>
<dbReference type="PANTHER" id="PTHR33510">
    <property type="entry name" value="PROTEIN TIC 20-II, CHLOROPLASTIC"/>
    <property type="match status" value="1"/>
</dbReference>
<dbReference type="RefSeq" id="XP_013896233.1">
    <property type="nucleotide sequence ID" value="XM_014040779.1"/>
</dbReference>
<evidence type="ECO:0000256" key="4">
    <source>
        <dbReference type="ARBA" id="ARBA00022780"/>
    </source>
</evidence>
<keyword evidence="3 7" id="KW-0812">Transmembrane</keyword>
<evidence type="ECO:0000256" key="3">
    <source>
        <dbReference type="ARBA" id="ARBA00022692"/>
    </source>
</evidence>
<feature type="transmembrane region" description="Helical" evidence="7">
    <location>
        <begin position="184"/>
        <end position="205"/>
    </location>
</feature>
<feature type="transmembrane region" description="Helical" evidence="7">
    <location>
        <begin position="146"/>
        <end position="164"/>
    </location>
</feature>
<keyword evidence="5 7" id="KW-1133">Transmembrane helix</keyword>
<protein>
    <recommendedName>
        <fullName evidence="7">Protein TIC 20</fullName>
    </recommendedName>
</protein>
<gene>
    <name evidence="8" type="ORF">MNEG_10749</name>
</gene>
<dbReference type="KEGG" id="mng:MNEG_10749"/>
<dbReference type="EMBL" id="KK102663">
    <property type="protein sequence ID" value="KIY97213.1"/>
    <property type="molecule type" value="Genomic_DNA"/>
</dbReference>
<dbReference type="AlphaFoldDB" id="A0A0D2KNL2"/>
<evidence type="ECO:0000313" key="8">
    <source>
        <dbReference type="EMBL" id="KIY97213.1"/>
    </source>
</evidence>
<organism evidence="8 9">
    <name type="scientific">Monoraphidium neglectum</name>
    <dbReference type="NCBI Taxonomy" id="145388"/>
    <lineage>
        <taxon>Eukaryota</taxon>
        <taxon>Viridiplantae</taxon>
        <taxon>Chlorophyta</taxon>
        <taxon>core chlorophytes</taxon>
        <taxon>Chlorophyceae</taxon>
        <taxon>CS clade</taxon>
        <taxon>Sphaeropleales</taxon>
        <taxon>Selenastraceae</taxon>
        <taxon>Monoraphidium</taxon>
    </lineage>
</organism>
<name>A0A0D2KNL2_9CHLO</name>
<dbReference type="GO" id="GO:0009706">
    <property type="term" value="C:chloroplast inner membrane"/>
    <property type="evidence" value="ECO:0007669"/>
    <property type="project" value="UniProtKB-SubCell"/>
</dbReference>
<dbReference type="GeneID" id="25727942"/>